<reference evidence="2" key="1">
    <citation type="submission" date="2022-11" db="UniProtKB">
        <authorList>
            <consortium name="WormBaseParasite"/>
        </authorList>
    </citation>
    <scope>IDENTIFICATION</scope>
</reference>
<dbReference type="Proteomes" id="UP000887579">
    <property type="component" value="Unplaced"/>
</dbReference>
<sequence length="169" mass="19636">MTRKCLQCTTEIQFKESQIKKDDKVILSILKNISGSKELAGSHAHNLLEVIKENDAENSSMPPLCVEEIEKLENELKLLEFEETQLQWDVDDLQKRENESGTEYDELFREWKAGQRSLLARNELLHSLNNQNEYYISQNKRLKSPELMNAISGTFKKSVMDPCEKLVFN</sequence>
<proteinExistence type="predicted"/>
<evidence type="ECO:0000313" key="2">
    <source>
        <dbReference type="WBParaSite" id="ES5_v2.g14543.t1"/>
    </source>
</evidence>
<accession>A0AC34FC89</accession>
<dbReference type="WBParaSite" id="ES5_v2.g14543.t1">
    <property type="protein sequence ID" value="ES5_v2.g14543.t1"/>
    <property type="gene ID" value="ES5_v2.g14543"/>
</dbReference>
<evidence type="ECO:0000313" key="1">
    <source>
        <dbReference type="Proteomes" id="UP000887579"/>
    </source>
</evidence>
<protein>
    <submittedName>
        <fullName evidence="2">Uncharacterized protein</fullName>
    </submittedName>
</protein>
<name>A0AC34FC89_9BILA</name>
<organism evidence="1 2">
    <name type="scientific">Panagrolaimus sp. ES5</name>
    <dbReference type="NCBI Taxonomy" id="591445"/>
    <lineage>
        <taxon>Eukaryota</taxon>
        <taxon>Metazoa</taxon>
        <taxon>Ecdysozoa</taxon>
        <taxon>Nematoda</taxon>
        <taxon>Chromadorea</taxon>
        <taxon>Rhabditida</taxon>
        <taxon>Tylenchina</taxon>
        <taxon>Panagrolaimomorpha</taxon>
        <taxon>Panagrolaimoidea</taxon>
        <taxon>Panagrolaimidae</taxon>
        <taxon>Panagrolaimus</taxon>
    </lineage>
</organism>